<dbReference type="GO" id="GO:0016757">
    <property type="term" value="F:glycosyltransferase activity"/>
    <property type="evidence" value="ECO:0007669"/>
    <property type="project" value="InterPro"/>
</dbReference>
<dbReference type="Proteomes" id="UP000321362">
    <property type="component" value="Chromosome"/>
</dbReference>
<gene>
    <name evidence="2" type="ORF">FSB76_02090</name>
</gene>
<evidence type="ECO:0000259" key="1">
    <source>
        <dbReference type="Pfam" id="PF00534"/>
    </source>
</evidence>
<dbReference type="PANTHER" id="PTHR46401">
    <property type="entry name" value="GLYCOSYLTRANSFERASE WBBK-RELATED"/>
    <property type="match status" value="1"/>
</dbReference>
<dbReference type="EMBL" id="CP042437">
    <property type="protein sequence ID" value="QEC74790.1"/>
    <property type="molecule type" value="Genomic_DNA"/>
</dbReference>
<dbReference type="AlphaFoldDB" id="A0A5B8VTL8"/>
<feature type="domain" description="Glycosyl transferase family 1" evidence="1">
    <location>
        <begin position="207"/>
        <end position="354"/>
    </location>
</feature>
<dbReference type="KEGG" id="mgk:FSB76_02090"/>
<evidence type="ECO:0000313" key="3">
    <source>
        <dbReference type="Proteomes" id="UP000321362"/>
    </source>
</evidence>
<dbReference type="InterPro" id="IPR001296">
    <property type="entry name" value="Glyco_trans_1"/>
</dbReference>
<accession>A0A5B8VTL8</accession>
<dbReference type="RefSeq" id="WP_147051949.1">
    <property type="nucleotide sequence ID" value="NZ_CP042437.1"/>
</dbReference>
<dbReference type="Gene3D" id="3.40.50.2000">
    <property type="entry name" value="Glycogen Phosphorylase B"/>
    <property type="match status" value="1"/>
</dbReference>
<dbReference type="SUPFAM" id="SSF53756">
    <property type="entry name" value="UDP-Glycosyltransferase/glycogen phosphorylase"/>
    <property type="match status" value="1"/>
</dbReference>
<dbReference type="OrthoDB" id="9801609at2"/>
<name>A0A5B8VTL8_9SPHI</name>
<dbReference type="Pfam" id="PF00534">
    <property type="entry name" value="Glycos_transf_1"/>
    <property type="match status" value="1"/>
</dbReference>
<sequence>MVERKQVALIYDYDANWIGGTYYILNIIKALGFLPDAEKPQINLYHDHSDLLTDIIDINYPYINYIGFNYKPSRRLVTVNNIFLLLFGKELATVDLPGKSVQNFYYRKFYINTKNINKYYCWIPDFQDLYLPHFFKKRELKLRFLHYKRMVDKQEPIVFSSQSALNDLDKFFPQNTNHKKVLRFVSTSNPNFKLLSIADLKVKFGIKGDYLITSNQFWRHKNHMVVLQAFEALTNEFPDIQLVLTGKEYDHRDPNYTQDLKEYVRINNLDKKVLFLGFIDREEQLKLMSDSIAVIQPSLFEGWSTVVEDAKFLNKCIICSDIPVHREQLPDSTLFFNPHDATDLKKQIVAVLNKTIVFNINYDHQTAVIDFARNFLDIFYDKQV</sequence>
<dbReference type="PANTHER" id="PTHR46401:SF8">
    <property type="entry name" value="BLL6006 PROTEIN"/>
    <property type="match status" value="1"/>
</dbReference>
<evidence type="ECO:0000313" key="2">
    <source>
        <dbReference type="EMBL" id="QEC74790.1"/>
    </source>
</evidence>
<reference evidence="2 3" key="1">
    <citation type="journal article" date="2013" name="J. Microbiol.">
        <title>Mucilaginibacter ginsenosidivorax sp. nov., with ginsenoside converting activity isolated from sediment.</title>
        <authorList>
            <person name="Kim J.K."/>
            <person name="Choi T.E."/>
            <person name="Liu Q.M."/>
            <person name="Park H.Y."/>
            <person name="Yi T.H."/>
            <person name="Yoon M.H."/>
            <person name="Kim S.C."/>
            <person name="Im W.T."/>
        </authorList>
    </citation>
    <scope>NUCLEOTIDE SEQUENCE [LARGE SCALE GENOMIC DNA]</scope>
    <source>
        <strain evidence="2 3">KHI28</strain>
    </source>
</reference>
<keyword evidence="2" id="KW-0808">Transferase</keyword>
<dbReference type="CDD" id="cd03809">
    <property type="entry name" value="GT4_MtfB-like"/>
    <property type="match status" value="1"/>
</dbReference>
<protein>
    <submittedName>
        <fullName evidence="2">Glycosyltransferase family 4 protein</fullName>
    </submittedName>
</protein>
<organism evidence="2 3">
    <name type="scientific">Mucilaginibacter ginsenosidivorax</name>
    <dbReference type="NCBI Taxonomy" id="862126"/>
    <lineage>
        <taxon>Bacteria</taxon>
        <taxon>Pseudomonadati</taxon>
        <taxon>Bacteroidota</taxon>
        <taxon>Sphingobacteriia</taxon>
        <taxon>Sphingobacteriales</taxon>
        <taxon>Sphingobacteriaceae</taxon>
        <taxon>Mucilaginibacter</taxon>
    </lineage>
</organism>
<proteinExistence type="predicted"/>
<keyword evidence="3" id="KW-1185">Reference proteome</keyword>